<proteinExistence type="predicted"/>
<accession>A0ACC0FLD5</accession>
<keyword evidence="1" id="KW-0371">Homeobox</keyword>
<evidence type="ECO:0000313" key="1">
    <source>
        <dbReference type="EMBL" id="KAI7988937.1"/>
    </source>
</evidence>
<dbReference type="Proteomes" id="UP001060215">
    <property type="component" value="Chromosome 14"/>
</dbReference>
<reference evidence="1 2" key="1">
    <citation type="journal article" date="2022" name="Plant J.">
        <title>Chromosome-level genome of Camellia lanceoleosa provides a valuable resource for understanding genome evolution and self-incompatibility.</title>
        <authorList>
            <person name="Gong W."/>
            <person name="Xiao S."/>
            <person name="Wang L."/>
            <person name="Liao Z."/>
            <person name="Chang Y."/>
            <person name="Mo W."/>
            <person name="Hu G."/>
            <person name="Li W."/>
            <person name="Zhao G."/>
            <person name="Zhu H."/>
            <person name="Hu X."/>
            <person name="Ji K."/>
            <person name="Xiang X."/>
            <person name="Song Q."/>
            <person name="Yuan D."/>
            <person name="Jin S."/>
            <person name="Zhang L."/>
        </authorList>
    </citation>
    <scope>NUCLEOTIDE SEQUENCE [LARGE SCALE GENOMIC DNA]</scope>
    <source>
        <strain evidence="1">SQ_2022a</strain>
    </source>
</reference>
<comment type="caution">
    <text evidence="1">The sequence shown here is derived from an EMBL/GenBank/DDBJ whole genome shotgun (WGS) entry which is preliminary data.</text>
</comment>
<keyword evidence="1" id="KW-0238">DNA-binding</keyword>
<sequence>MIKKIKAKERKTTDISDYEYGGKKVKVEKEKEHKDETISNKCREKQKKKATNIRLVNKKLTAANKLLKEEHDCLQKQVSHLFLPRI</sequence>
<name>A0ACC0FLD5_9ERIC</name>
<dbReference type="EMBL" id="CM045771">
    <property type="protein sequence ID" value="KAI7988937.1"/>
    <property type="molecule type" value="Genomic_DNA"/>
</dbReference>
<organism evidence="1 2">
    <name type="scientific">Camellia lanceoleosa</name>
    <dbReference type="NCBI Taxonomy" id="1840588"/>
    <lineage>
        <taxon>Eukaryota</taxon>
        <taxon>Viridiplantae</taxon>
        <taxon>Streptophyta</taxon>
        <taxon>Embryophyta</taxon>
        <taxon>Tracheophyta</taxon>
        <taxon>Spermatophyta</taxon>
        <taxon>Magnoliopsida</taxon>
        <taxon>eudicotyledons</taxon>
        <taxon>Gunneridae</taxon>
        <taxon>Pentapetalae</taxon>
        <taxon>asterids</taxon>
        <taxon>Ericales</taxon>
        <taxon>Theaceae</taxon>
        <taxon>Camellia</taxon>
    </lineage>
</organism>
<keyword evidence="2" id="KW-1185">Reference proteome</keyword>
<protein>
    <submittedName>
        <fullName evidence="1">Homeobox-leucine zipper protein ATHB-8</fullName>
    </submittedName>
</protein>
<gene>
    <name evidence="1" type="ORF">LOK49_LG13G02512</name>
</gene>
<evidence type="ECO:0000313" key="2">
    <source>
        <dbReference type="Proteomes" id="UP001060215"/>
    </source>
</evidence>